<comment type="caution">
    <text evidence="2">The sequence shown here is derived from an EMBL/GenBank/DDBJ whole genome shotgun (WGS) entry which is preliminary data.</text>
</comment>
<dbReference type="InterPro" id="IPR016181">
    <property type="entry name" value="Acyl_CoA_acyltransferase"/>
</dbReference>
<gene>
    <name evidence="2" type="ORF">ACFQQG_15850</name>
</gene>
<feature type="domain" description="N-acetyltransferase" evidence="1">
    <location>
        <begin position="4"/>
        <end position="48"/>
    </location>
</feature>
<organism evidence="2 3">
    <name type="scientific">Halovenus salina</name>
    <dbReference type="NCBI Taxonomy" id="1510225"/>
    <lineage>
        <taxon>Archaea</taxon>
        <taxon>Methanobacteriati</taxon>
        <taxon>Methanobacteriota</taxon>
        <taxon>Stenosarchaea group</taxon>
        <taxon>Halobacteria</taxon>
        <taxon>Halobacteriales</taxon>
        <taxon>Haloarculaceae</taxon>
        <taxon>Halovenus</taxon>
    </lineage>
</organism>
<evidence type="ECO:0000313" key="3">
    <source>
        <dbReference type="Proteomes" id="UP001596445"/>
    </source>
</evidence>
<keyword evidence="2" id="KW-0808">Transferase</keyword>
<accession>A0ABD5W4T1</accession>
<evidence type="ECO:0000313" key="2">
    <source>
        <dbReference type="EMBL" id="MFC7059374.1"/>
    </source>
</evidence>
<sequence length="48" mass="5299">MDGIDELTLISSLTAQGFYERLGYQAVAAETRTIDGTSIEFVVMDKEL</sequence>
<dbReference type="AlphaFoldDB" id="A0ABD5W4T1"/>
<dbReference type="Pfam" id="PF13673">
    <property type="entry name" value="Acetyltransf_10"/>
    <property type="match status" value="1"/>
</dbReference>
<dbReference type="GO" id="GO:0016746">
    <property type="term" value="F:acyltransferase activity"/>
    <property type="evidence" value="ECO:0007669"/>
    <property type="project" value="UniProtKB-KW"/>
</dbReference>
<dbReference type="EMBL" id="JBHSZI010000001">
    <property type="protein sequence ID" value="MFC7059374.1"/>
    <property type="molecule type" value="Genomic_DNA"/>
</dbReference>
<keyword evidence="2" id="KW-0012">Acyltransferase</keyword>
<dbReference type="EC" id="2.3.1.-" evidence="2"/>
<protein>
    <submittedName>
        <fullName evidence="2">GNAT family N-acetyltransferase</fullName>
        <ecNumber evidence="2">2.3.1.-</ecNumber>
    </submittedName>
</protein>
<reference evidence="2 3" key="1">
    <citation type="journal article" date="2019" name="Int. J. Syst. Evol. Microbiol.">
        <title>The Global Catalogue of Microorganisms (GCM) 10K type strain sequencing project: providing services to taxonomists for standard genome sequencing and annotation.</title>
        <authorList>
            <consortium name="The Broad Institute Genomics Platform"/>
            <consortium name="The Broad Institute Genome Sequencing Center for Infectious Disease"/>
            <person name="Wu L."/>
            <person name="Ma J."/>
        </authorList>
    </citation>
    <scope>NUCLEOTIDE SEQUENCE [LARGE SCALE GENOMIC DNA]</scope>
    <source>
        <strain evidence="2 3">JCM 30072</strain>
    </source>
</reference>
<dbReference type="RefSeq" id="WP_382186339.1">
    <property type="nucleotide sequence ID" value="NZ_JBHSZI010000001.1"/>
</dbReference>
<dbReference type="SUPFAM" id="SSF55729">
    <property type="entry name" value="Acyl-CoA N-acyltransferases (Nat)"/>
    <property type="match status" value="1"/>
</dbReference>
<dbReference type="InterPro" id="IPR000182">
    <property type="entry name" value="GNAT_dom"/>
</dbReference>
<proteinExistence type="predicted"/>
<keyword evidence="3" id="KW-1185">Reference proteome</keyword>
<dbReference type="Gene3D" id="3.40.630.30">
    <property type="match status" value="1"/>
</dbReference>
<dbReference type="Proteomes" id="UP001596445">
    <property type="component" value="Unassembled WGS sequence"/>
</dbReference>
<name>A0ABD5W4T1_9EURY</name>
<evidence type="ECO:0000259" key="1">
    <source>
        <dbReference type="Pfam" id="PF13673"/>
    </source>
</evidence>